<dbReference type="PANTHER" id="PTHR12338">
    <property type="entry name" value="AUTOTRANSPORTER"/>
    <property type="match status" value="1"/>
</dbReference>
<gene>
    <name evidence="2" type="ORF">FCN80_21760</name>
</gene>
<feature type="domain" description="Autotransporter" evidence="1">
    <location>
        <begin position="71"/>
        <end position="353"/>
    </location>
</feature>
<name>A0ABY2SFG8_9HYPH</name>
<dbReference type="InterPro" id="IPR036709">
    <property type="entry name" value="Autotransporte_beta_dom_sf"/>
</dbReference>
<protein>
    <submittedName>
        <fullName evidence="2">Autotransporter outer membrane beta-barrel domain-containing protein</fullName>
    </submittedName>
</protein>
<dbReference type="EMBL" id="SZPQ01000045">
    <property type="protein sequence ID" value="TKI03404.1"/>
    <property type="molecule type" value="Genomic_DNA"/>
</dbReference>
<dbReference type="Gene3D" id="2.160.20.20">
    <property type="match status" value="1"/>
</dbReference>
<sequence length="353" mass="38482">MQEGRIAAGAYDYHLVKEDSDWYLSSVERGEETAIRPEAGAYAANSAAAANLFDTRHSDRQGTVYRDPLTGEKRDTRLWLHATGARTTADDDSGQLRVSNNHYSALLGGSLAEGVSGAGRWRIGAEAGYGHSRSNTVSRLTGYRARGEVDGYTLGAYGTWYAEGTANKGLWLESELRYNWFDNSVTGTDELGEEYHAKGMTASLEGGYVIAISQSLRRSVFVQPQAQISWSGITADDHTEQNGTRVSAGGNDNIRSRMGLRAYMQVHAARDDDNGRYFEPYIEANYIHNSQSYGATLDGVAVDLAGSRDIVEMKAGLKAVVSRNLSLGGGISQQWGQNRWSESAATLTVKYAF</sequence>
<keyword evidence="3" id="KW-1185">Reference proteome</keyword>
<comment type="caution">
    <text evidence="2">The sequence shown here is derived from an EMBL/GenBank/DDBJ whole genome shotgun (WGS) entry which is preliminary data.</text>
</comment>
<dbReference type="InterPro" id="IPR050909">
    <property type="entry name" value="Bact_Autotransporter_VF"/>
</dbReference>
<organism evidence="2 3">
    <name type="scientific">Martelella alba</name>
    <dbReference type="NCBI Taxonomy" id="2590451"/>
    <lineage>
        <taxon>Bacteria</taxon>
        <taxon>Pseudomonadati</taxon>
        <taxon>Pseudomonadota</taxon>
        <taxon>Alphaproteobacteria</taxon>
        <taxon>Hyphomicrobiales</taxon>
        <taxon>Aurantimonadaceae</taxon>
        <taxon>Martelella</taxon>
    </lineage>
</organism>
<proteinExistence type="predicted"/>
<dbReference type="SUPFAM" id="SSF103515">
    <property type="entry name" value="Autotransporter"/>
    <property type="match status" value="1"/>
</dbReference>
<dbReference type="NCBIfam" id="TIGR01414">
    <property type="entry name" value="autotrans_barl"/>
    <property type="match status" value="1"/>
</dbReference>
<accession>A0ABY2SFG8</accession>
<dbReference type="InterPro" id="IPR012332">
    <property type="entry name" value="Autotransporter_pectin_lyase_C"/>
</dbReference>
<dbReference type="InterPro" id="IPR006315">
    <property type="entry name" value="OM_autotransptr_brl_dom"/>
</dbReference>
<dbReference type="InterPro" id="IPR005546">
    <property type="entry name" value="Autotransporte_beta"/>
</dbReference>
<dbReference type="Pfam" id="PF03797">
    <property type="entry name" value="Autotransporter"/>
    <property type="match status" value="1"/>
</dbReference>
<dbReference type="PROSITE" id="PS51208">
    <property type="entry name" value="AUTOTRANSPORTER"/>
    <property type="match status" value="1"/>
</dbReference>
<dbReference type="Proteomes" id="UP000305202">
    <property type="component" value="Unassembled WGS sequence"/>
</dbReference>
<dbReference type="Gene3D" id="2.40.128.130">
    <property type="entry name" value="Autotransporter beta-domain"/>
    <property type="match status" value="1"/>
</dbReference>
<evidence type="ECO:0000313" key="3">
    <source>
        <dbReference type="Proteomes" id="UP000305202"/>
    </source>
</evidence>
<dbReference type="PANTHER" id="PTHR12338:SF5">
    <property type="entry name" value="ANTIGEN 43-RELATED"/>
    <property type="match status" value="1"/>
</dbReference>
<reference evidence="2 3" key="1">
    <citation type="submission" date="2019-04" db="EMBL/GenBank/DDBJ databases">
        <authorList>
            <person name="Li M."/>
            <person name="Gao C."/>
        </authorList>
    </citation>
    <scope>NUCLEOTIDE SEQUENCE [LARGE SCALE GENOMIC DNA]</scope>
    <source>
        <strain evidence="2 3">BGMRC 2031</strain>
    </source>
</reference>
<evidence type="ECO:0000313" key="2">
    <source>
        <dbReference type="EMBL" id="TKI03404.1"/>
    </source>
</evidence>
<evidence type="ECO:0000259" key="1">
    <source>
        <dbReference type="PROSITE" id="PS51208"/>
    </source>
</evidence>
<dbReference type="SMART" id="SM00869">
    <property type="entry name" value="Autotransporter"/>
    <property type="match status" value="1"/>
</dbReference>